<feature type="chain" id="PRO_5022769986" evidence="13">
    <location>
        <begin position="22"/>
        <end position="700"/>
    </location>
</feature>
<keyword evidence="7" id="KW-0406">Ion transport</keyword>
<evidence type="ECO:0000256" key="7">
    <source>
        <dbReference type="ARBA" id="ARBA00023065"/>
    </source>
</evidence>
<dbReference type="AlphaFoldDB" id="A0A5C9A6F9"/>
<evidence type="ECO:0000256" key="5">
    <source>
        <dbReference type="ARBA" id="ARBA00022692"/>
    </source>
</evidence>
<dbReference type="Gene3D" id="2.40.170.20">
    <property type="entry name" value="TonB-dependent receptor, beta-barrel domain"/>
    <property type="match status" value="1"/>
</dbReference>
<keyword evidence="8 12" id="KW-0798">TonB box</keyword>
<evidence type="ECO:0000256" key="13">
    <source>
        <dbReference type="SAM" id="SignalP"/>
    </source>
</evidence>
<keyword evidence="3 11" id="KW-1134">Transmembrane beta strand</keyword>
<dbReference type="Proteomes" id="UP000321039">
    <property type="component" value="Unassembled WGS sequence"/>
</dbReference>
<evidence type="ECO:0000256" key="2">
    <source>
        <dbReference type="ARBA" id="ARBA00022448"/>
    </source>
</evidence>
<evidence type="ECO:0000313" key="17">
    <source>
        <dbReference type="Proteomes" id="UP000321039"/>
    </source>
</evidence>
<dbReference type="EMBL" id="VRZA01000001">
    <property type="protein sequence ID" value="TXS96296.1"/>
    <property type="molecule type" value="Genomic_DNA"/>
</dbReference>
<comment type="similarity">
    <text evidence="11 12">Belongs to the TonB-dependent receptor family.</text>
</comment>
<evidence type="ECO:0000256" key="8">
    <source>
        <dbReference type="ARBA" id="ARBA00023077"/>
    </source>
</evidence>
<accession>A0A5C9A6F9</accession>
<dbReference type="GO" id="GO:0009279">
    <property type="term" value="C:cell outer membrane"/>
    <property type="evidence" value="ECO:0007669"/>
    <property type="project" value="UniProtKB-SubCell"/>
</dbReference>
<name>A0A5C9A6F9_9GAMM</name>
<dbReference type="SUPFAM" id="SSF56935">
    <property type="entry name" value="Porins"/>
    <property type="match status" value="1"/>
</dbReference>
<dbReference type="PROSITE" id="PS52016">
    <property type="entry name" value="TONB_DEPENDENT_REC_3"/>
    <property type="match status" value="1"/>
</dbReference>
<keyword evidence="5 11" id="KW-0812">Transmembrane</keyword>
<keyword evidence="13" id="KW-0732">Signal</keyword>
<keyword evidence="10 11" id="KW-0998">Cell outer membrane</keyword>
<evidence type="ECO:0000256" key="12">
    <source>
        <dbReference type="RuleBase" id="RU003357"/>
    </source>
</evidence>
<dbReference type="Pfam" id="PF00593">
    <property type="entry name" value="TonB_dep_Rec_b-barrel"/>
    <property type="match status" value="1"/>
</dbReference>
<protein>
    <submittedName>
        <fullName evidence="16">TonB-dependent receptor</fullName>
    </submittedName>
</protein>
<evidence type="ECO:0000256" key="1">
    <source>
        <dbReference type="ARBA" id="ARBA00004571"/>
    </source>
</evidence>
<keyword evidence="16" id="KW-0675">Receptor</keyword>
<evidence type="ECO:0000256" key="11">
    <source>
        <dbReference type="PROSITE-ProRule" id="PRU01360"/>
    </source>
</evidence>
<evidence type="ECO:0000256" key="4">
    <source>
        <dbReference type="ARBA" id="ARBA00022496"/>
    </source>
</evidence>
<dbReference type="PANTHER" id="PTHR32552:SF81">
    <property type="entry name" value="TONB-DEPENDENT OUTER MEMBRANE RECEPTOR"/>
    <property type="match status" value="1"/>
</dbReference>
<proteinExistence type="inferred from homology"/>
<dbReference type="CDD" id="cd01347">
    <property type="entry name" value="ligand_gated_channel"/>
    <property type="match status" value="1"/>
</dbReference>
<dbReference type="InterPro" id="IPR012910">
    <property type="entry name" value="Plug_dom"/>
</dbReference>
<keyword evidence="4" id="KW-0410">Iron transport</keyword>
<sequence length="700" mass="77956">MNNYLRLLPVAVACTVSAATAAELEEILVTAEFRPTSLLQQPTSTSVVTQEDIRQRAAQHLEDILNLAPNVNFAGGTSRARFFQIRGIGERSQYQEPLNASIGLIVDGVDFSGLGTAGTLFDVEQVEVLRGPQGTLHGANALAGLINVRTAAPENEPALAVEGTLGNYNTWSTGIVGTGPLVKDSLLYRVAVQEYRSDGYIENDYLSRDDTNRRDETSVRGKLRWLTSDSATLDITAFYLDADNGFDAFSLDNTRHTLSDQPGHDRQESTALALDWQQSLNAFDLEATLTLAASDTEYSYDEDWSFVGIAPGWEYSSFDQYLRDRDSSSAQLRLLSNDSSRLLGGRSDWVAGVYYLGDREDLHRRYTYLDGDFYSRYDTDTYAAFGQMDTRLAENLSLLTGLRVERRNTDYSDSNAVASDPGKTLWGGRVTLEYTVSDGHMLYGGLSRGYRANGVNAGILASMEAFEDPAIITQLERVQTFDEESLLNYEVGYKGLLLDGSMSLRLAAFYMDRRDQQVKGSLVIQREDNSTTFLDHVSNAAEGTNYGLELEMDWRATESLSLYTHLGLLETEFKDYVNASGTDLSGREQAHAPGYQYAAGARYDLGGGFYARLDLEGKDDFYFSDRHDLQAPAFDLLHLRLGYASGNWSVALWGRNLTDEDYFVRGFGSFGNDPRKEYVTEPYLQYGEPRTFGVYGRYSF</sequence>
<keyword evidence="2 11" id="KW-0813">Transport</keyword>
<keyword evidence="9 11" id="KW-0472">Membrane</keyword>
<feature type="domain" description="TonB-dependent receptor-like beta-barrel" evidence="14">
    <location>
        <begin position="223"/>
        <end position="657"/>
    </location>
</feature>
<reference evidence="16 17" key="1">
    <citation type="submission" date="2019-08" db="EMBL/GenBank/DDBJ databases">
        <title>Parahaliea maris sp. nov., isolated from the surface seawater.</title>
        <authorList>
            <person name="Liu Y."/>
        </authorList>
    </citation>
    <scope>NUCLEOTIDE SEQUENCE [LARGE SCALE GENOMIC DNA]</scope>
    <source>
        <strain evidence="16 17">HSLHS9</strain>
    </source>
</reference>
<comment type="subcellular location">
    <subcellularLocation>
        <location evidence="1 11">Cell outer membrane</location>
        <topology evidence="1 11">Multi-pass membrane protein</topology>
    </subcellularLocation>
</comment>
<feature type="signal peptide" evidence="13">
    <location>
        <begin position="1"/>
        <end position="21"/>
    </location>
</feature>
<dbReference type="InterPro" id="IPR039426">
    <property type="entry name" value="TonB-dep_rcpt-like"/>
</dbReference>
<dbReference type="Pfam" id="PF07715">
    <property type="entry name" value="Plug"/>
    <property type="match status" value="1"/>
</dbReference>
<evidence type="ECO:0000256" key="10">
    <source>
        <dbReference type="ARBA" id="ARBA00023237"/>
    </source>
</evidence>
<organism evidence="16 17">
    <name type="scientific">Parahaliea maris</name>
    <dbReference type="NCBI Taxonomy" id="2716870"/>
    <lineage>
        <taxon>Bacteria</taxon>
        <taxon>Pseudomonadati</taxon>
        <taxon>Pseudomonadota</taxon>
        <taxon>Gammaproteobacteria</taxon>
        <taxon>Cellvibrionales</taxon>
        <taxon>Halieaceae</taxon>
        <taxon>Parahaliea</taxon>
    </lineage>
</organism>
<dbReference type="RefSeq" id="WP_148066564.1">
    <property type="nucleotide sequence ID" value="NZ_VRZA01000001.1"/>
</dbReference>
<evidence type="ECO:0000259" key="15">
    <source>
        <dbReference type="Pfam" id="PF07715"/>
    </source>
</evidence>
<feature type="domain" description="TonB-dependent receptor plug" evidence="15">
    <location>
        <begin position="39"/>
        <end position="144"/>
    </location>
</feature>
<dbReference type="InterPro" id="IPR000531">
    <property type="entry name" value="Beta-barrel_TonB"/>
</dbReference>
<evidence type="ECO:0000256" key="9">
    <source>
        <dbReference type="ARBA" id="ARBA00023136"/>
    </source>
</evidence>
<keyword evidence="17" id="KW-1185">Reference proteome</keyword>
<keyword evidence="6" id="KW-0408">Iron</keyword>
<evidence type="ECO:0000256" key="3">
    <source>
        <dbReference type="ARBA" id="ARBA00022452"/>
    </source>
</evidence>
<gene>
    <name evidence="16" type="ORF">FV139_02010</name>
</gene>
<dbReference type="InterPro" id="IPR036942">
    <property type="entry name" value="Beta-barrel_TonB_sf"/>
</dbReference>
<evidence type="ECO:0000256" key="6">
    <source>
        <dbReference type="ARBA" id="ARBA00023004"/>
    </source>
</evidence>
<evidence type="ECO:0000259" key="14">
    <source>
        <dbReference type="Pfam" id="PF00593"/>
    </source>
</evidence>
<comment type="caution">
    <text evidence="16">The sequence shown here is derived from an EMBL/GenBank/DDBJ whole genome shotgun (WGS) entry which is preliminary data.</text>
</comment>
<dbReference type="GO" id="GO:0006826">
    <property type="term" value="P:iron ion transport"/>
    <property type="evidence" value="ECO:0007669"/>
    <property type="project" value="UniProtKB-KW"/>
</dbReference>
<evidence type="ECO:0000313" key="16">
    <source>
        <dbReference type="EMBL" id="TXS96296.1"/>
    </source>
</evidence>
<dbReference type="PANTHER" id="PTHR32552">
    <property type="entry name" value="FERRICHROME IRON RECEPTOR-RELATED"/>
    <property type="match status" value="1"/>
</dbReference>